<evidence type="ECO:0000313" key="3">
    <source>
        <dbReference type="Proteomes" id="UP000318693"/>
    </source>
</evidence>
<dbReference type="InterPro" id="IPR045684">
    <property type="entry name" value="DUF6191"/>
</dbReference>
<dbReference type="AlphaFoldDB" id="A0A552WJI5"/>
<evidence type="ECO:0000256" key="1">
    <source>
        <dbReference type="SAM" id="MobiDB-lite"/>
    </source>
</evidence>
<protein>
    <submittedName>
        <fullName evidence="2">Uncharacterized protein</fullName>
    </submittedName>
</protein>
<accession>A0A552WJI5</accession>
<feature type="compositionally biased region" description="Pro residues" evidence="1">
    <location>
        <begin position="63"/>
        <end position="72"/>
    </location>
</feature>
<dbReference type="RefSeq" id="WP_143420130.1">
    <property type="nucleotide sequence ID" value="NZ_VJXR01000121.1"/>
</dbReference>
<dbReference type="Proteomes" id="UP000318693">
    <property type="component" value="Unassembled WGS sequence"/>
</dbReference>
<sequence>MFDEVFSMFDPGLKHLTDERERQRLEIERPGDGAPPFGIDLDAGIAYLKTKPTRKPETKPARTPDPPLTPEA</sequence>
<organism evidence="2 3">
    <name type="scientific">Georgenia yuyongxinii</name>
    <dbReference type="NCBI Taxonomy" id="2589797"/>
    <lineage>
        <taxon>Bacteria</taxon>
        <taxon>Bacillati</taxon>
        <taxon>Actinomycetota</taxon>
        <taxon>Actinomycetes</taxon>
        <taxon>Micrococcales</taxon>
        <taxon>Bogoriellaceae</taxon>
        <taxon>Georgenia</taxon>
    </lineage>
</organism>
<feature type="region of interest" description="Disordered" evidence="1">
    <location>
        <begin position="48"/>
        <end position="72"/>
    </location>
</feature>
<keyword evidence="3" id="KW-1185">Reference proteome</keyword>
<proteinExistence type="predicted"/>
<dbReference type="EMBL" id="VJXR01000121">
    <property type="protein sequence ID" value="TRW42920.1"/>
    <property type="molecule type" value="Genomic_DNA"/>
</dbReference>
<gene>
    <name evidence="2" type="ORF">FJ693_19700</name>
</gene>
<dbReference type="Pfam" id="PF19690">
    <property type="entry name" value="DUF6191"/>
    <property type="match status" value="1"/>
</dbReference>
<comment type="caution">
    <text evidence="2">The sequence shown here is derived from an EMBL/GenBank/DDBJ whole genome shotgun (WGS) entry which is preliminary data.</text>
</comment>
<name>A0A552WJI5_9MICO</name>
<evidence type="ECO:0000313" key="2">
    <source>
        <dbReference type="EMBL" id="TRW42920.1"/>
    </source>
</evidence>
<reference evidence="2 3" key="1">
    <citation type="submission" date="2019-07" db="EMBL/GenBank/DDBJ databases">
        <title>Georgenia wutianyii sp. nov. and Georgenia *** sp. nov. isolated from plateau pika (Ochotona curzoniae) in the Qinghai-Tibet plateau of China.</title>
        <authorList>
            <person name="Tian Z."/>
        </authorList>
    </citation>
    <scope>NUCLEOTIDE SEQUENCE [LARGE SCALE GENOMIC DNA]</scope>
    <source>
        <strain evidence="2 3">Z446</strain>
    </source>
</reference>